<organism evidence="1 2">
    <name type="scientific">Georgenia wutianyii</name>
    <dbReference type="NCBI Taxonomy" id="2585135"/>
    <lineage>
        <taxon>Bacteria</taxon>
        <taxon>Bacillati</taxon>
        <taxon>Actinomycetota</taxon>
        <taxon>Actinomycetes</taxon>
        <taxon>Micrococcales</taxon>
        <taxon>Bogoriellaceae</taxon>
        <taxon>Georgenia</taxon>
    </lineage>
</organism>
<name>A0ABX5VS43_9MICO</name>
<accession>A0ABX5VS43</accession>
<evidence type="ECO:0000313" key="1">
    <source>
        <dbReference type="EMBL" id="QDB80501.1"/>
    </source>
</evidence>
<dbReference type="EMBL" id="CP040899">
    <property type="protein sequence ID" value="QDB80501.1"/>
    <property type="molecule type" value="Genomic_DNA"/>
</dbReference>
<gene>
    <name evidence="1" type="ORF">FE251_14820</name>
</gene>
<keyword evidence="2" id="KW-1185">Reference proteome</keyword>
<proteinExistence type="predicted"/>
<protein>
    <submittedName>
        <fullName evidence="1">Uncharacterized protein</fullName>
    </submittedName>
</protein>
<dbReference type="RefSeq" id="WP_139072342.1">
    <property type="nucleotide sequence ID" value="NZ_CP040899.1"/>
</dbReference>
<evidence type="ECO:0000313" key="2">
    <source>
        <dbReference type="Proteomes" id="UP000313948"/>
    </source>
</evidence>
<reference evidence="1 2" key="1">
    <citation type="submission" date="2019-05" db="EMBL/GenBank/DDBJ databases">
        <title>Georgenia *** sp. nov., and Georgenia *** sp. nov., isolated from the intestinal contents of plateau pika (Ochotona curzoniae) in the Qinghai-Tibet plateau of China.</title>
        <authorList>
            <person name="Tian Z."/>
        </authorList>
    </citation>
    <scope>NUCLEOTIDE SEQUENCE [LARGE SCALE GENOMIC DNA]</scope>
    <source>
        <strain evidence="1 2">Z294</strain>
    </source>
</reference>
<dbReference type="Proteomes" id="UP000313948">
    <property type="component" value="Chromosome"/>
</dbReference>
<sequence length="334" mass="34955">MSDLPLLDRGLAAPRHLLVLSAEVSPEEVEALAVSHFDDAGWVAPSSLRLTGDALLTGPWEVDDTVRAALDLPSWAASAMLLRCPVQRGGAVPPELRGLGGLLDAFPEGEPVGLERRVLDHLLAQARRLAGALRVAGTGTVLVPDPASAVDLTVHTTVWLEPDACLKVLAPVLPGITTDEEVDPPAHVPSLDAGVAPQRAAAVAELDEGERAWLHAEADALDEAVLSQPQVLDGYACAAPAPGGLLEVGVAGSEHTPLVLRGEPWARGGVITYEVRWRPDDPATALGPRPPLALRRQREQAARLVERVTLALHAAVGGAIVDDDGFLVAPETLG</sequence>